<feature type="compositionally biased region" description="Acidic residues" evidence="3">
    <location>
        <begin position="43"/>
        <end position="53"/>
    </location>
</feature>
<dbReference type="PANTHER" id="PTHR38439:SF3">
    <property type="entry name" value="COPPER-RESISTANT CUPROPROTEIN COPI"/>
    <property type="match status" value="1"/>
</dbReference>
<sequence length="160" mass="16889">MSAGRELMKRFAALATVLFALGLLLAGCGSDDDQSDQGGDTGDQTDEEMMETGDDGHDEGGHNESSDIAADSRRIEVTADSFAFDPAEIRVAAGEDIAIVLTSTDILHDLTIDELDAHVAADRGETAEGGFTADEPGRYTYYCTVAGHREAGMEGTLIVE</sequence>
<feature type="domain" description="EfeO-type cupredoxin-like" evidence="5">
    <location>
        <begin position="68"/>
        <end position="159"/>
    </location>
</feature>
<feature type="signal peptide" evidence="4">
    <location>
        <begin position="1"/>
        <end position="26"/>
    </location>
</feature>
<name>A0A5Q2RLV1_9ACTN</name>
<feature type="chain" id="PRO_5038554236" description="EfeO-type cupredoxin-like domain-containing protein" evidence="4">
    <location>
        <begin position="27"/>
        <end position="160"/>
    </location>
</feature>
<gene>
    <name evidence="6" type="ORF">GH723_03140</name>
</gene>
<evidence type="ECO:0000313" key="6">
    <source>
        <dbReference type="EMBL" id="QGG94175.1"/>
    </source>
</evidence>
<dbReference type="GO" id="GO:0046872">
    <property type="term" value="F:metal ion binding"/>
    <property type="evidence" value="ECO:0007669"/>
    <property type="project" value="UniProtKB-KW"/>
</dbReference>
<feature type="compositionally biased region" description="Basic and acidic residues" evidence="3">
    <location>
        <begin position="54"/>
        <end position="72"/>
    </location>
</feature>
<evidence type="ECO:0000256" key="4">
    <source>
        <dbReference type="SAM" id="SignalP"/>
    </source>
</evidence>
<dbReference type="Gene3D" id="2.60.40.420">
    <property type="entry name" value="Cupredoxins - blue copper proteins"/>
    <property type="match status" value="1"/>
</dbReference>
<dbReference type="InterPro" id="IPR028096">
    <property type="entry name" value="EfeO_Cupredoxin"/>
</dbReference>
<keyword evidence="4" id="KW-0732">Signal</keyword>
<keyword evidence="7" id="KW-1185">Reference proteome</keyword>
<dbReference type="PANTHER" id="PTHR38439">
    <property type="entry name" value="AURACYANIN-B"/>
    <property type="match status" value="1"/>
</dbReference>
<keyword evidence="1" id="KW-0479">Metal-binding</keyword>
<accession>A0A5Q2RLV1</accession>
<dbReference type="EMBL" id="CP045851">
    <property type="protein sequence ID" value="QGG94175.1"/>
    <property type="molecule type" value="Genomic_DNA"/>
</dbReference>
<reference evidence="6 7" key="1">
    <citation type="submission" date="2019-11" db="EMBL/GenBank/DDBJ databases">
        <authorList>
            <person name="He Y."/>
        </authorList>
    </citation>
    <scope>NUCLEOTIDE SEQUENCE [LARGE SCALE GENOMIC DNA]</scope>
    <source>
        <strain evidence="6 7">SCSIO 58843</strain>
    </source>
</reference>
<feature type="region of interest" description="Disordered" evidence="3">
    <location>
        <begin position="30"/>
        <end position="72"/>
    </location>
</feature>
<evidence type="ECO:0000259" key="5">
    <source>
        <dbReference type="Pfam" id="PF13473"/>
    </source>
</evidence>
<dbReference type="Pfam" id="PF13473">
    <property type="entry name" value="Cupredoxin_1"/>
    <property type="match status" value="1"/>
</dbReference>
<keyword evidence="2" id="KW-0186">Copper</keyword>
<evidence type="ECO:0000256" key="1">
    <source>
        <dbReference type="ARBA" id="ARBA00022723"/>
    </source>
</evidence>
<dbReference type="KEGG" id="atq:GH723_03140"/>
<evidence type="ECO:0000313" key="7">
    <source>
        <dbReference type="Proteomes" id="UP000334019"/>
    </source>
</evidence>
<proteinExistence type="predicted"/>
<dbReference type="AlphaFoldDB" id="A0A5Q2RLV1"/>
<evidence type="ECO:0000256" key="2">
    <source>
        <dbReference type="ARBA" id="ARBA00023008"/>
    </source>
</evidence>
<dbReference type="Proteomes" id="UP000334019">
    <property type="component" value="Chromosome"/>
</dbReference>
<protein>
    <recommendedName>
        <fullName evidence="5">EfeO-type cupredoxin-like domain-containing protein</fullName>
    </recommendedName>
</protein>
<evidence type="ECO:0000256" key="3">
    <source>
        <dbReference type="SAM" id="MobiDB-lite"/>
    </source>
</evidence>
<dbReference type="InterPro" id="IPR050845">
    <property type="entry name" value="Cu-binding_ET"/>
</dbReference>
<dbReference type="SUPFAM" id="SSF49503">
    <property type="entry name" value="Cupredoxins"/>
    <property type="match status" value="1"/>
</dbReference>
<dbReference type="PROSITE" id="PS00079">
    <property type="entry name" value="MULTICOPPER_OXIDASE1"/>
    <property type="match status" value="1"/>
</dbReference>
<dbReference type="InterPro" id="IPR033138">
    <property type="entry name" value="Cu_oxidase_CS"/>
</dbReference>
<dbReference type="PROSITE" id="PS51257">
    <property type="entry name" value="PROKAR_LIPOPROTEIN"/>
    <property type="match status" value="1"/>
</dbReference>
<dbReference type="InterPro" id="IPR008972">
    <property type="entry name" value="Cupredoxin"/>
</dbReference>
<organism evidence="6 7">
    <name type="scientific">Actinomarinicola tropica</name>
    <dbReference type="NCBI Taxonomy" id="2789776"/>
    <lineage>
        <taxon>Bacteria</taxon>
        <taxon>Bacillati</taxon>
        <taxon>Actinomycetota</taxon>
        <taxon>Acidimicrobiia</taxon>
        <taxon>Acidimicrobiales</taxon>
        <taxon>Iamiaceae</taxon>
        <taxon>Actinomarinicola</taxon>
    </lineage>
</organism>